<keyword evidence="3" id="KW-1185">Reference proteome</keyword>
<accession>A0ABR6YPL5</accession>
<dbReference type="RefSeq" id="WP_186863389.1">
    <property type="nucleotide sequence ID" value="NZ_JACOGC010000004.1"/>
</dbReference>
<dbReference type="Gene3D" id="1.10.12.10">
    <property type="entry name" value="Lyase 2-enoyl-coa Hydratase, Chain A, domain 2"/>
    <property type="match status" value="1"/>
</dbReference>
<evidence type="ECO:0000313" key="2">
    <source>
        <dbReference type="EMBL" id="MBC3885840.1"/>
    </source>
</evidence>
<dbReference type="SUPFAM" id="SSF52096">
    <property type="entry name" value="ClpP/crotonase"/>
    <property type="match status" value="1"/>
</dbReference>
<comment type="caution">
    <text evidence="2">The sequence shown here is derived from an EMBL/GenBank/DDBJ whole genome shotgun (WGS) entry which is preliminary data.</text>
</comment>
<name>A0ABR6YPL5_9BURK</name>
<dbReference type="Pfam" id="PF00378">
    <property type="entry name" value="ECH_1"/>
    <property type="match status" value="1"/>
</dbReference>
<dbReference type="InterPro" id="IPR045002">
    <property type="entry name" value="Ech1-like"/>
</dbReference>
<gene>
    <name evidence="2" type="ORF">H8K27_11915</name>
</gene>
<dbReference type="Gene3D" id="3.90.226.10">
    <property type="entry name" value="2-enoyl-CoA Hydratase, Chain A, domain 1"/>
    <property type="match status" value="1"/>
</dbReference>
<proteinExistence type="inferred from homology"/>
<dbReference type="Proteomes" id="UP000613113">
    <property type="component" value="Unassembled WGS sequence"/>
</dbReference>
<dbReference type="CDD" id="cd06558">
    <property type="entry name" value="crotonase-like"/>
    <property type="match status" value="1"/>
</dbReference>
<evidence type="ECO:0000256" key="1">
    <source>
        <dbReference type="ARBA" id="ARBA00005254"/>
    </source>
</evidence>
<dbReference type="InterPro" id="IPR014748">
    <property type="entry name" value="Enoyl-CoA_hydra_C"/>
</dbReference>
<organism evidence="2 3">
    <name type="scientific">Undibacterium griseum</name>
    <dbReference type="NCBI Taxonomy" id="2762295"/>
    <lineage>
        <taxon>Bacteria</taxon>
        <taxon>Pseudomonadati</taxon>
        <taxon>Pseudomonadota</taxon>
        <taxon>Betaproteobacteria</taxon>
        <taxon>Burkholderiales</taxon>
        <taxon>Oxalobacteraceae</taxon>
        <taxon>Undibacterium</taxon>
    </lineage>
</organism>
<evidence type="ECO:0000313" key="3">
    <source>
        <dbReference type="Proteomes" id="UP000613113"/>
    </source>
</evidence>
<protein>
    <submittedName>
        <fullName evidence="2">Enoyl-CoA hydratase/isomerase family protein</fullName>
    </submittedName>
</protein>
<dbReference type="PANTHER" id="PTHR43149">
    <property type="entry name" value="ENOYL-COA HYDRATASE"/>
    <property type="match status" value="1"/>
</dbReference>
<dbReference type="EMBL" id="JACOGC010000004">
    <property type="protein sequence ID" value="MBC3885840.1"/>
    <property type="molecule type" value="Genomic_DNA"/>
</dbReference>
<dbReference type="InterPro" id="IPR029045">
    <property type="entry name" value="ClpP/crotonase-like_dom_sf"/>
</dbReference>
<comment type="similarity">
    <text evidence="1">Belongs to the enoyl-CoA hydratase/isomerase family.</text>
</comment>
<dbReference type="InterPro" id="IPR001753">
    <property type="entry name" value="Enoyl-CoA_hydra/iso"/>
</dbReference>
<reference evidence="2 3" key="1">
    <citation type="submission" date="2020-08" db="EMBL/GenBank/DDBJ databases">
        <title>Novel species isolated from subtropical streams in China.</title>
        <authorList>
            <person name="Lu H."/>
        </authorList>
    </citation>
    <scope>NUCLEOTIDE SEQUENCE [LARGE SCALE GENOMIC DNA]</scope>
    <source>
        <strain evidence="2 3">FT31W</strain>
    </source>
</reference>
<sequence length="285" mass="31357">MSYQCFDFSIDQKIAHLRFNRPDAMNTMQPVFFRELISILQQLQREASARVLVISSTGKHFTAGMALDVFAAGGGITLDDQQAVGRANIALVLQDMHQSFNLIEQLRMPVITAIHGGCIGGGVDLICAADIRLASQDAFFCIQEINIGMTADLGTLQRLPKLIPEGLVHEMAYTGRRLPAARAQAAGLVNEVFETQQAMLDAAMQMAKEITEKPPVAIWGSKQAIHYARDHSTQDALQQMGWLQSGIWQSANLMEAFMAKQQGRAPQFADLAALHPFSEAPYQLK</sequence>
<dbReference type="PANTHER" id="PTHR43149:SF3">
    <property type="entry name" value="DELTA(3,5)-DELTA(2,4)-DIENOYL-COA ISOMERASE, PEROXISOMAL-LIKE"/>
    <property type="match status" value="1"/>
</dbReference>